<dbReference type="GO" id="GO:0006890">
    <property type="term" value="P:retrograde vesicle-mediated transport, Golgi to endoplasmic reticulum"/>
    <property type="evidence" value="ECO:0007669"/>
    <property type="project" value="TreeGrafter"/>
</dbReference>
<gene>
    <name evidence="12" type="ORF">INT45_004070</name>
</gene>
<name>A0A8H7VIP6_9FUNG</name>
<dbReference type="CDD" id="cd15860">
    <property type="entry name" value="SNARE_USE1"/>
    <property type="match status" value="1"/>
</dbReference>
<evidence type="ECO:0000256" key="6">
    <source>
        <dbReference type="ARBA" id="ARBA00022892"/>
    </source>
</evidence>
<keyword evidence="13" id="KW-1185">Reference proteome</keyword>
<sequence>MNQEYPIKEKTPLKITKITYGLLFSYADRIQALATKVSSRGLDVEINKGILEARTTKQSLLDGLKQLEQPDEPEWLQKIKNAPDEDMATTVEQKDDDNSDTESVVSPASNLEKEEGKVSAAVGDESNRLRRRQGYYLFYEFFTNNPSCRSGMTREQETSNIEHVLQHHRQMHDELTTDLSRMAQQLKVNSQSFGDTLANDDKVLNEAQQAVVSNLERLRKERQRLDTHYSKSWGTSFMTMGIVLFVCIMFILVFFTIKLLPKA</sequence>
<keyword evidence="6" id="KW-0931">ER-Golgi transport</keyword>
<dbReference type="GO" id="GO:0031201">
    <property type="term" value="C:SNARE complex"/>
    <property type="evidence" value="ECO:0007669"/>
    <property type="project" value="TreeGrafter"/>
</dbReference>
<organism evidence="12 13">
    <name type="scientific">Circinella minor</name>
    <dbReference type="NCBI Taxonomy" id="1195481"/>
    <lineage>
        <taxon>Eukaryota</taxon>
        <taxon>Fungi</taxon>
        <taxon>Fungi incertae sedis</taxon>
        <taxon>Mucoromycota</taxon>
        <taxon>Mucoromycotina</taxon>
        <taxon>Mucoromycetes</taxon>
        <taxon>Mucorales</taxon>
        <taxon>Lichtheimiaceae</taxon>
        <taxon>Circinella</taxon>
    </lineage>
</organism>
<evidence type="ECO:0000313" key="12">
    <source>
        <dbReference type="EMBL" id="KAG2217943.1"/>
    </source>
</evidence>
<dbReference type="EMBL" id="JAEPRB010000262">
    <property type="protein sequence ID" value="KAG2217943.1"/>
    <property type="molecule type" value="Genomic_DNA"/>
</dbReference>
<comment type="subcellular location">
    <subcellularLocation>
        <location evidence="1">Endoplasmic reticulum membrane</location>
        <topology evidence="1">Single-pass type IV membrane protein</topology>
    </subcellularLocation>
</comment>
<dbReference type="Proteomes" id="UP000646827">
    <property type="component" value="Unassembled WGS sequence"/>
</dbReference>
<feature type="transmembrane region" description="Helical" evidence="11">
    <location>
        <begin position="233"/>
        <end position="257"/>
    </location>
</feature>
<dbReference type="GO" id="GO:0015031">
    <property type="term" value="P:protein transport"/>
    <property type="evidence" value="ECO:0007669"/>
    <property type="project" value="UniProtKB-KW"/>
</dbReference>
<dbReference type="AlphaFoldDB" id="A0A8H7VIP6"/>
<keyword evidence="7" id="KW-0653">Protein transport</keyword>
<keyword evidence="3" id="KW-0813">Transport</keyword>
<protein>
    <recommendedName>
        <fullName evidence="14">USE1-like protein</fullName>
    </recommendedName>
</protein>
<comment type="similarity">
    <text evidence="2">Belongs to the USE1 family.</text>
</comment>
<evidence type="ECO:0008006" key="14">
    <source>
        <dbReference type="Google" id="ProtNLM"/>
    </source>
</evidence>
<dbReference type="InterPro" id="IPR019150">
    <property type="entry name" value="Vesicle_transport_protein_Use1"/>
</dbReference>
<evidence type="ECO:0000256" key="8">
    <source>
        <dbReference type="ARBA" id="ARBA00022989"/>
    </source>
</evidence>
<dbReference type="PANTHER" id="PTHR13050">
    <property type="entry name" value="USE1-LIKE PROTEIN"/>
    <property type="match status" value="1"/>
</dbReference>
<keyword evidence="8 11" id="KW-1133">Transmembrane helix</keyword>
<accession>A0A8H7VIP6</accession>
<evidence type="ECO:0000313" key="13">
    <source>
        <dbReference type="Proteomes" id="UP000646827"/>
    </source>
</evidence>
<dbReference type="Pfam" id="PF09753">
    <property type="entry name" value="Use1"/>
    <property type="match status" value="1"/>
</dbReference>
<reference evidence="12 13" key="1">
    <citation type="submission" date="2020-12" db="EMBL/GenBank/DDBJ databases">
        <title>Metabolic potential, ecology and presence of endohyphal bacteria is reflected in genomic diversity of Mucoromycotina.</title>
        <authorList>
            <person name="Muszewska A."/>
            <person name="Okrasinska A."/>
            <person name="Steczkiewicz K."/>
            <person name="Drgas O."/>
            <person name="Orlowska M."/>
            <person name="Perlinska-Lenart U."/>
            <person name="Aleksandrzak-Piekarczyk T."/>
            <person name="Szatraj K."/>
            <person name="Zielenkiewicz U."/>
            <person name="Pilsyk S."/>
            <person name="Malc E."/>
            <person name="Mieczkowski P."/>
            <person name="Kruszewska J.S."/>
            <person name="Biernat P."/>
            <person name="Pawlowska J."/>
        </authorList>
    </citation>
    <scope>NUCLEOTIDE SEQUENCE [LARGE SCALE GENOMIC DNA]</scope>
    <source>
        <strain evidence="12 13">CBS 142.35</strain>
    </source>
</reference>
<evidence type="ECO:0000256" key="10">
    <source>
        <dbReference type="SAM" id="MobiDB-lite"/>
    </source>
</evidence>
<evidence type="ECO:0000256" key="11">
    <source>
        <dbReference type="SAM" id="Phobius"/>
    </source>
</evidence>
<dbReference type="GO" id="GO:0005789">
    <property type="term" value="C:endoplasmic reticulum membrane"/>
    <property type="evidence" value="ECO:0007669"/>
    <property type="project" value="UniProtKB-SubCell"/>
</dbReference>
<evidence type="ECO:0000256" key="1">
    <source>
        <dbReference type="ARBA" id="ARBA00004163"/>
    </source>
</evidence>
<keyword evidence="4 11" id="KW-0812">Transmembrane</keyword>
<evidence type="ECO:0000256" key="7">
    <source>
        <dbReference type="ARBA" id="ARBA00022927"/>
    </source>
</evidence>
<comment type="caution">
    <text evidence="12">The sequence shown here is derived from an EMBL/GenBank/DDBJ whole genome shotgun (WGS) entry which is preliminary data.</text>
</comment>
<dbReference type="OrthoDB" id="4506189at2759"/>
<keyword evidence="5" id="KW-0256">Endoplasmic reticulum</keyword>
<evidence type="ECO:0000256" key="9">
    <source>
        <dbReference type="ARBA" id="ARBA00023136"/>
    </source>
</evidence>
<dbReference type="PANTHER" id="PTHR13050:SF7">
    <property type="entry name" value="VESICLE TRANSPORT PROTEIN USE1"/>
    <property type="match status" value="1"/>
</dbReference>
<dbReference type="GO" id="GO:0005484">
    <property type="term" value="F:SNAP receptor activity"/>
    <property type="evidence" value="ECO:0007669"/>
    <property type="project" value="TreeGrafter"/>
</dbReference>
<keyword evidence="9 11" id="KW-0472">Membrane</keyword>
<evidence type="ECO:0000256" key="3">
    <source>
        <dbReference type="ARBA" id="ARBA00022448"/>
    </source>
</evidence>
<evidence type="ECO:0000256" key="5">
    <source>
        <dbReference type="ARBA" id="ARBA00022824"/>
    </source>
</evidence>
<feature type="region of interest" description="Disordered" evidence="10">
    <location>
        <begin position="80"/>
        <end position="125"/>
    </location>
</feature>
<evidence type="ECO:0000256" key="4">
    <source>
        <dbReference type="ARBA" id="ARBA00022692"/>
    </source>
</evidence>
<proteinExistence type="inferred from homology"/>
<evidence type="ECO:0000256" key="2">
    <source>
        <dbReference type="ARBA" id="ARBA00007891"/>
    </source>
</evidence>